<dbReference type="SUPFAM" id="SSF53474">
    <property type="entry name" value="alpha/beta-Hydrolases"/>
    <property type="match status" value="1"/>
</dbReference>
<dbReference type="AlphaFoldDB" id="A0A6V7P859"/>
<dbReference type="InterPro" id="IPR029058">
    <property type="entry name" value="AB_hydrolase_fold"/>
</dbReference>
<feature type="compositionally biased region" description="Low complexity" evidence="1">
    <location>
        <begin position="21"/>
        <end position="36"/>
    </location>
</feature>
<gene>
    <name evidence="3" type="ORF">CB5_LOCUS10200</name>
</gene>
<dbReference type="InterPro" id="IPR013094">
    <property type="entry name" value="AB_hydrolase_3"/>
</dbReference>
<feature type="domain" description="Alpha/beta hydrolase fold-3" evidence="2">
    <location>
        <begin position="225"/>
        <end position="315"/>
    </location>
</feature>
<protein>
    <recommendedName>
        <fullName evidence="2">Alpha/beta hydrolase fold-3 domain-containing protein</fullName>
    </recommendedName>
</protein>
<name>A0A6V7P859_ANACO</name>
<dbReference type="PANTHER" id="PTHR23024:SF458">
    <property type="entry name" value="ALPHA_BETA HYDROLASE FOLD-3 DOMAIN-CONTAINING PROTEIN"/>
    <property type="match status" value="1"/>
</dbReference>
<evidence type="ECO:0000313" key="3">
    <source>
        <dbReference type="EMBL" id="CAD1826989.1"/>
    </source>
</evidence>
<evidence type="ECO:0000256" key="1">
    <source>
        <dbReference type="SAM" id="MobiDB-lite"/>
    </source>
</evidence>
<dbReference type="Gene3D" id="3.40.50.1820">
    <property type="entry name" value="alpha/beta hydrolase"/>
    <property type="match status" value="2"/>
</dbReference>
<evidence type="ECO:0000259" key="2">
    <source>
        <dbReference type="Pfam" id="PF07859"/>
    </source>
</evidence>
<proteinExistence type="predicted"/>
<feature type="domain" description="Alpha/beta hydrolase fold-3" evidence="2">
    <location>
        <begin position="120"/>
        <end position="211"/>
    </location>
</feature>
<sequence>MKRRSGGGGGGGGGEEGGTESVSNHASNSSSSLYFSRPFDGSRLRNPVRIFVRNPPIQERARRAPLRVRIRPASTDPETLVASKDVSIEPLASTLSVRLYLPPAPQNPNPNPNPEKLPIVVYFHGGAFVIGSASDPFSHRYLNRIAADAGAVAVSVDYRLAPEHPLPAAHDDAWAALEWVASHAPGGPGAEPWLAERGDFSRVFLIGCSAGPTSPTAAPVGEEARADPSLRARAETFWRFVFPGTKRGLDDPLANPFAEGAPSVEKLGCERVVVAVAERDHLRDRGRWYYEGLRASAWRGAAELVESEGEGHAFHVLRPACAAARELNARTVAFINSD</sequence>
<feature type="compositionally biased region" description="Gly residues" evidence="1">
    <location>
        <begin position="1"/>
        <end position="16"/>
    </location>
</feature>
<reference evidence="3" key="1">
    <citation type="submission" date="2020-07" db="EMBL/GenBank/DDBJ databases">
        <authorList>
            <person name="Lin J."/>
        </authorList>
    </citation>
    <scope>NUCLEOTIDE SEQUENCE</scope>
</reference>
<accession>A0A6V7P859</accession>
<dbReference type="EMBL" id="LR862146">
    <property type="protein sequence ID" value="CAD1826989.1"/>
    <property type="molecule type" value="Genomic_DNA"/>
</dbReference>
<dbReference type="PANTHER" id="PTHR23024">
    <property type="entry name" value="ARYLACETAMIDE DEACETYLASE"/>
    <property type="match status" value="1"/>
</dbReference>
<dbReference type="InterPro" id="IPR050466">
    <property type="entry name" value="Carboxylest/Gibb_receptor"/>
</dbReference>
<feature type="region of interest" description="Disordered" evidence="1">
    <location>
        <begin position="1"/>
        <end position="38"/>
    </location>
</feature>
<organism evidence="3">
    <name type="scientific">Ananas comosus var. bracteatus</name>
    <name type="common">red pineapple</name>
    <dbReference type="NCBI Taxonomy" id="296719"/>
    <lineage>
        <taxon>Eukaryota</taxon>
        <taxon>Viridiplantae</taxon>
        <taxon>Streptophyta</taxon>
        <taxon>Embryophyta</taxon>
        <taxon>Tracheophyta</taxon>
        <taxon>Spermatophyta</taxon>
        <taxon>Magnoliopsida</taxon>
        <taxon>Liliopsida</taxon>
        <taxon>Poales</taxon>
        <taxon>Bromeliaceae</taxon>
        <taxon>Bromelioideae</taxon>
        <taxon>Ananas</taxon>
    </lineage>
</organism>
<dbReference type="GO" id="GO:0016787">
    <property type="term" value="F:hydrolase activity"/>
    <property type="evidence" value="ECO:0007669"/>
    <property type="project" value="InterPro"/>
</dbReference>
<dbReference type="Pfam" id="PF07859">
    <property type="entry name" value="Abhydrolase_3"/>
    <property type="match status" value="2"/>
</dbReference>